<dbReference type="STRING" id="1045773.SAMN05216555_109112"/>
<dbReference type="SUPFAM" id="SSF54292">
    <property type="entry name" value="2Fe-2S ferredoxin-like"/>
    <property type="match status" value="1"/>
</dbReference>
<dbReference type="EMBL" id="FNEI01000009">
    <property type="protein sequence ID" value="SDJ32284.1"/>
    <property type="molecule type" value="Genomic_DNA"/>
</dbReference>
<dbReference type="GO" id="GO:0016491">
    <property type="term" value="F:oxidoreductase activity"/>
    <property type="evidence" value="ECO:0007669"/>
    <property type="project" value="UniProtKB-KW"/>
</dbReference>
<dbReference type="Gene3D" id="3.10.20.440">
    <property type="entry name" value="2Fe-2S iron-sulphur cluster binding domain, sarcosine oxidase, alpha subunit, N-terminal domain"/>
    <property type="match status" value="1"/>
</dbReference>
<gene>
    <name evidence="2" type="ORF">SAMN05216555_109112</name>
</gene>
<evidence type="ECO:0000313" key="3">
    <source>
        <dbReference type="Proteomes" id="UP000182130"/>
    </source>
</evidence>
<keyword evidence="1" id="KW-0560">Oxidoreductase</keyword>
<reference evidence="3" key="1">
    <citation type="submission" date="2016-10" db="EMBL/GenBank/DDBJ databases">
        <authorList>
            <person name="Varghese N."/>
            <person name="Submissions S."/>
        </authorList>
    </citation>
    <scope>NUCLEOTIDE SEQUENCE [LARGE SCALE GENOMIC DNA]</scope>
    <source>
        <strain evidence="3">CGMCC 1.10783</strain>
    </source>
</reference>
<evidence type="ECO:0000256" key="1">
    <source>
        <dbReference type="ARBA" id="ARBA00023002"/>
    </source>
</evidence>
<proteinExistence type="predicted"/>
<evidence type="ECO:0000313" key="2">
    <source>
        <dbReference type="EMBL" id="SDJ32284.1"/>
    </source>
</evidence>
<dbReference type="Proteomes" id="UP000182130">
    <property type="component" value="Unassembled WGS sequence"/>
</dbReference>
<dbReference type="AlphaFoldDB" id="A0A1G8SSY2"/>
<sequence>MVALKRISEHPVLGPLASEEIEFEFDGKSYLGIKGDSIASALLANGVRTLRYSNRDGEPRGLYCGIGHCFECRMTVNGVPSVRACITQACDGDVLESQGEDRRENHDDF</sequence>
<dbReference type="Pfam" id="PF13510">
    <property type="entry name" value="Fer2_4"/>
    <property type="match status" value="1"/>
</dbReference>
<dbReference type="InterPro" id="IPR036010">
    <property type="entry name" value="2Fe-2S_ferredoxin-like_sf"/>
</dbReference>
<protein>
    <submittedName>
        <fullName evidence="2">Sarcosine oxidase subunit alpha</fullName>
    </submittedName>
</protein>
<organism evidence="2 3">
    <name type="scientific">Arthrobacter cupressi</name>
    <dbReference type="NCBI Taxonomy" id="1045773"/>
    <lineage>
        <taxon>Bacteria</taxon>
        <taxon>Bacillati</taxon>
        <taxon>Actinomycetota</taxon>
        <taxon>Actinomycetes</taxon>
        <taxon>Micrococcales</taxon>
        <taxon>Micrococcaceae</taxon>
        <taxon>Arthrobacter</taxon>
    </lineage>
</organism>
<dbReference type="GO" id="GO:0051536">
    <property type="term" value="F:iron-sulfur cluster binding"/>
    <property type="evidence" value="ECO:0007669"/>
    <property type="project" value="InterPro"/>
</dbReference>
<dbReference type="RefSeq" id="WP_074589470.1">
    <property type="nucleotide sequence ID" value="NZ_FNEI01000009.1"/>
</dbReference>
<dbReference type="OrthoDB" id="573392at2"/>
<dbReference type="InterPro" id="IPR042204">
    <property type="entry name" value="2Fe-2S-bd_N"/>
</dbReference>
<keyword evidence="3" id="KW-1185">Reference proteome</keyword>
<accession>A0A1G8SSY2</accession>
<name>A0A1G8SSY2_9MICC</name>